<comment type="subcellular location">
    <subcellularLocation>
        <location evidence="1">Endomembrane system</location>
        <topology evidence="1">Multi-pass membrane protein</topology>
    </subcellularLocation>
</comment>
<feature type="transmembrane region" description="Helical" evidence="5">
    <location>
        <begin position="124"/>
        <end position="143"/>
    </location>
</feature>
<evidence type="ECO:0000256" key="1">
    <source>
        <dbReference type="ARBA" id="ARBA00004127"/>
    </source>
</evidence>
<dbReference type="AlphaFoldDB" id="X1L7D0"/>
<dbReference type="NCBIfam" id="TIGR00267">
    <property type="entry name" value="TIGR00267 family protein"/>
    <property type="match status" value="1"/>
</dbReference>
<evidence type="ECO:0000256" key="5">
    <source>
        <dbReference type="SAM" id="Phobius"/>
    </source>
</evidence>
<sequence>MVRYFIRGLIDGSLSTLGIVIGASIAIGLSPEAARIIVAAGIGGGIANGLSNIIGAFAAEKTVAHKELEKVERAMLKRGAIKNSELHRETEKRILLSSVIDGLATIGGSVIPVLPFFILPALPALEWSIAVTLALFFSIGIYIGRVSRENLALSGFKMVLFAAATAGIAALIKIVM</sequence>
<feature type="transmembrane region" description="Helical" evidence="5">
    <location>
        <begin position="94"/>
        <end position="118"/>
    </location>
</feature>
<name>X1L7D0_9ZZZZ</name>
<comment type="caution">
    <text evidence="6">The sequence shown here is derived from an EMBL/GenBank/DDBJ whole genome shotgun (WGS) entry which is preliminary data.</text>
</comment>
<protein>
    <recommendedName>
        <fullName evidence="7">TIGR00267 family protein</fullName>
    </recommendedName>
</protein>
<evidence type="ECO:0000256" key="3">
    <source>
        <dbReference type="ARBA" id="ARBA00022989"/>
    </source>
</evidence>
<feature type="transmembrane region" description="Helical" evidence="5">
    <location>
        <begin position="36"/>
        <end position="59"/>
    </location>
</feature>
<keyword evidence="2 5" id="KW-0812">Transmembrane</keyword>
<evidence type="ECO:0008006" key="7">
    <source>
        <dbReference type="Google" id="ProtNLM"/>
    </source>
</evidence>
<gene>
    <name evidence="6" type="ORF">S06H3_02735</name>
</gene>
<keyword evidence="3 5" id="KW-1133">Transmembrane helix</keyword>
<dbReference type="GO" id="GO:0012505">
    <property type="term" value="C:endomembrane system"/>
    <property type="evidence" value="ECO:0007669"/>
    <property type="project" value="UniProtKB-SubCell"/>
</dbReference>
<feature type="transmembrane region" description="Helical" evidence="5">
    <location>
        <begin position="155"/>
        <end position="175"/>
    </location>
</feature>
<evidence type="ECO:0000256" key="4">
    <source>
        <dbReference type="ARBA" id="ARBA00023136"/>
    </source>
</evidence>
<evidence type="ECO:0000313" key="6">
    <source>
        <dbReference type="EMBL" id="GAH90043.1"/>
    </source>
</evidence>
<dbReference type="GO" id="GO:0030026">
    <property type="term" value="P:intracellular manganese ion homeostasis"/>
    <property type="evidence" value="ECO:0007669"/>
    <property type="project" value="InterPro"/>
</dbReference>
<feature type="transmembrane region" description="Helical" evidence="5">
    <location>
        <begin position="12"/>
        <end position="30"/>
    </location>
</feature>
<dbReference type="InterPro" id="IPR006682">
    <property type="entry name" value="CHP00267"/>
</dbReference>
<organism evidence="6">
    <name type="scientific">marine sediment metagenome</name>
    <dbReference type="NCBI Taxonomy" id="412755"/>
    <lineage>
        <taxon>unclassified sequences</taxon>
        <taxon>metagenomes</taxon>
        <taxon>ecological metagenomes</taxon>
    </lineage>
</organism>
<evidence type="ECO:0000256" key="2">
    <source>
        <dbReference type="ARBA" id="ARBA00022692"/>
    </source>
</evidence>
<accession>X1L7D0</accession>
<reference evidence="6" key="1">
    <citation type="journal article" date="2014" name="Front. Microbiol.">
        <title>High frequency of phylogenetically diverse reductive dehalogenase-homologous genes in deep subseafloor sedimentary metagenomes.</title>
        <authorList>
            <person name="Kawai M."/>
            <person name="Futagami T."/>
            <person name="Toyoda A."/>
            <person name="Takaki Y."/>
            <person name="Nishi S."/>
            <person name="Hori S."/>
            <person name="Arai W."/>
            <person name="Tsubouchi T."/>
            <person name="Morono Y."/>
            <person name="Uchiyama I."/>
            <person name="Ito T."/>
            <person name="Fujiyama A."/>
            <person name="Inagaki F."/>
            <person name="Takami H."/>
        </authorList>
    </citation>
    <scope>NUCLEOTIDE SEQUENCE</scope>
    <source>
        <strain evidence="6">Expedition CK06-06</strain>
    </source>
</reference>
<dbReference type="InterPro" id="IPR008217">
    <property type="entry name" value="Ccc1_fam"/>
</dbReference>
<proteinExistence type="predicted"/>
<dbReference type="Pfam" id="PF01988">
    <property type="entry name" value="VIT1"/>
    <property type="match status" value="2"/>
</dbReference>
<dbReference type="EMBL" id="BARV01000823">
    <property type="protein sequence ID" value="GAH90043.1"/>
    <property type="molecule type" value="Genomic_DNA"/>
</dbReference>
<keyword evidence="4 5" id="KW-0472">Membrane</keyword>
<dbReference type="GO" id="GO:0005384">
    <property type="term" value="F:manganese ion transmembrane transporter activity"/>
    <property type="evidence" value="ECO:0007669"/>
    <property type="project" value="InterPro"/>
</dbReference>